<evidence type="ECO:0000313" key="2">
    <source>
        <dbReference type="EMBL" id="MDA7022285.1"/>
    </source>
</evidence>
<organism evidence="2 3">
    <name type="scientific">Pseudomonas fragi</name>
    <dbReference type="NCBI Taxonomy" id="296"/>
    <lineage>
        <taxon>Bacteria</taxon>
        <taxon>Pseudomonadati</taxon>
        <taxon>Pseudomonadota</taxon>
        <taxon>Gammaproteobacteria</taxon>
        <taxon>Pseudomonadales</taxon>
        <taxon>Pseudomonadaceae</taxon>
        <taxon>Pseudomonas</taxon>
    </lineage>
</organism>
<sequence length="87" mass="10124">MEDKHLKPLDHQLEDEAEVRSMDPREIEVRLAIADYVIRRVGGTPAGSEIFDALIKRFENRYPQHKLLAHFLTSPEHLEMDADDLED</sequence>
<reference evidence="2 3" key="1">
    <citation type="submission" date="2023-01" db="EMBL/GenBank/DDBJ databases">
        <title>Effects of deletion of Siderophore biosynthase gene in Pseudomonas fragi on quorum sensing and spoliage ability.</title>
        <authorList>
            <person name="Cui F."/>
            <person name="Wang D."/>
            <person name="Liu J."/>
            <person name="Wang Q."/>
            <person name="Li T."/>
            <person name="Li J."/>
        </authorList>
    </citation>
    <scope>NUCLEOTIDE SEQUENCE [LARGE SCALE GENOMIC DNA]</scope>
    <source>
        <strain evidence="2 3">MS-10</strain>
    </source>
</reference>
<dbReference type="Proteomes" id="UP001212337">
    <property type="component" value="Unassembled WGS sequence"/>
</dbReference>
<evidence type="ECO:0000256" key="1">
    <source>
        <dbReference type="SAM" id="MobiDB-lite"/>
    </source>
</evidence>
<dbReference type="RefSeq" id="WP_271350712.1">
    <property type="nucleotide sequence ID" value="NZ_JAQJVI010000010.1"/>
</dbReference>
<feature type="region of interest" description="Disordered" evidence="1">
    <location>
        <begin position="1"/>
        <end position="20"/>
    </location>
</feature>
<name>A0ABT4WQR9_PSEFR</name>
<keyword evidence="3" id="KW-1185">Reference proteome</keyword>
<comment type="caution">
    <text evidence="2">The sequence shown here is derived from an EMBL/GenBank/DDBJ whole genome shotgun (WGS) entry which is preliminary data.</text>
</comment>
<protein>
    <recommendedName>
        <fullName evidence="4">Transcriptional regulator</fullName>
    </recommendedName>
</protein>
<dbReference type="EMBL" id="JAQJVI010000010">
    <property type="protein sequence ID" value="MDA7022285.1"/>
    <property type="molecule type" value="Genomic_DNA"/>
</dbReference>
<evidence type="ECO:0008006" key="4">
    <source>
        <dbReference type="Google" id="ProtNLM"/>
    </source>
</evidence>
<evidence type="ECO:0000313" key="3">
    <source>
        <dbReference type="Proteomes" id="UP001212337"/>
    </source>
</evidence>
<proteinExistence type="predicted"/>
<gene>
    <name evidence="2" type="ORF">PI499_10365</name>
</gene>
<accession>A0ABT4WQR9</accession>